<evidence type="ECO:0000313" key="6">
    <source>
        <dbReference type="Proteomes" id="UP000251960"/>
    </source>
</evidence>
<evidence type="ECO:0000256" key="4">
    <source>
        <dbReference type="ARBA" id="ARBA00023180"/>
    </source>
</evidence>
<sequence>MSTATAPSPSPSPSPSSGTRPLLRIGAARRFAMAFPPWAALLFAGVLVVVLAAAGAEAGGGSVCFDRMFSFGDSLTDTGNFLLSVPDDFPDPARNLPYGQTFFGRPSGRYSDGRNLLDFFAEAFGLPYVPPYLGGGDFQNGANFAVGGATALNGSFFRERGVEPTWTPHSLDEQMQWFKKLLTSIAPLETEQNKIISKSLFFVGEVGGNDYNHLIVRDKSVDELHEVVPNVVGAISSAITDLINLGAKKLVVPGNFPIGCVPLYLAIFQSQKEDYYEEQTGCIKWLNDFAEYHNKMLQEELEKLRNLHPDVTIIYADYYGAALNIFRAPLQFGDCVLSIMPHAFFLSKALEFAVGFTVPLNACCGSDAPYNCSPSILCGRPGSTVCPDPSKYISWDGLHFTEASYKVVIQGVLGGYAKPPLSETCKGAEFKVSQLHQCTDNPTNTVSYDALSSFI</sequence>
<dbReference type="CDD" id="cd01837">
    <property type="entry name" value="SGNH_plant_lipase_like"/>
    <property type="match status" value="1"/>
</dbReference>
<dbReference type="PANTHER" id="PTHR22835:SF673">
    <property type="entry name" value="OS01G0612900 PROTEIN"/>
    <property type="match status" value="1"/>
</dbReference>
<dbReference type="Pfam" id="PF00657">
    <property type="entry name" value="Lipase_GDSL"/>
    <property type="match status" value="1"/>
</dbReference>
<evidence type="ECO:0000256" key="2">
    <source>
        <dbReference type="ARBA" id="ARBA00022729"/>
    </source>
</evidence>
<dbReference type="Proteomes" id="UP000251960">
    <property type="component" value="Chromosome 3"/>
</dbReference>
<dbReference type="GO" id="GO:0016788">
    <property type="term" value="F:hydrolase activity, acting on ester bonds"/>
    <property type="evidence" value="ECO:0007669"/>
    <property type="project" value="InterPro"/>
</dbReference>
<dbReference type="AlphaFoldDB" id="A0A3L6FF14"/>
<dbReference type="Gene3D" id="3.40.50.1110">
    <property type="entry name" value="SGNH hydrolase"/>
    <property type="match status" value="1"/>
</dbReference>
<name>A0A3L6FF14_MAIZE</name>
<protein>
    <submittedName>
        <fullName evidence="5">GDSL esterase/lipase</fullName>
    </submittedName>
</protein>
<dbReference type="EMBL" id="NCVQ01000004">
    <property type="protein sequence ID" value="PWZ31728.1"/>
    <property type="molecule type" value="Genomic_DNA"/>
</dbReference>
<evidence type="ECO:0000256" key="1">
    <source>
        <dbReference type="ARBA" id="ARBA00008668"/>
    </source>
</evidence>
<accession>A0A3L6FF14</accession>
<evidence type="ECO:0000313" key="5">
    <source>
        <dbReference type="EMBL" id="PWZ31728.1"/>
    </source>
</evidence>
<proteinExistence type="inferred from homology"/>
<dbReference type="PANTHER" id="PTHR22835">
    <property type="entry name" value="ZINC FINGER FYVE DOMAIN CONTAINING PROTEIN"/>
    <property type="match status" value="1"/>
</dbReference>
<keyword evidence="4" id="KW-0325">Glycoprotein</keyword>
<comment type="similarity">
    <text evidence="1">Belongs to the 'GDSL' lipolytic enzyme family.</text>
</comment>
<accession>A0A3L6FFV7</accession>
<reference evidence="5 6" key="1">
    <citation type="journal article" date="2018" name="Nat. Genet.">
        <title>Extensive intraspecific gene order and gene structural variations between Mo17 and other maize genomes.</title>
        <authorList>
            <person name="Sun S."/>
            <person name="Zhou Y."/>
            <person name="Chen J."/>
            <person name="Shi J."/>
            <person name="Zhao H."/>
            <person name="Zhao H."/>
            <person name="Song W."/>
            <person name="Zhang M."/>
            <person name="Cui Y."/>
            <person name="Dong X."/>
            <person name="Liu H."/>
            <person name="Ma X."/>
            <person name="Jiao Y."/>
            <person name="Wang B."/>
            <person name="Wei X."/>
            <person name="Stein J.C."/>
            <person name="Glaubitz J.C."/>
            <person name="Lu F."/>
            <person name="Yu G."/>
            <person name="Liang C."/>
            <person name="Fengler K."/>
            <person name="Li B."/>
            <person name="Rafalski A."/>
            <person name="Schnable P.S."/>
            <person name="Ware D.H."/>
            <person name="Buckler E.S."/>
            <person name="Lai J."/>
        </authorList>
    </citation>
    <scope>NUCLEOTIDE SEQUENCE [LARGE SCALE GENOMIC DNA]</scope>
    <source>
        <strain evidence="6">cv. Missouri 17</strain>
        <tissue evidence="5">Seedling</tissue>
    </source>
</reference>
<evidence type="ECO:0000256" key="3">
    <source>
        <dbReference type="ARBA" id="ARBA00022801"/>
    </source>
</evidence>
<dbReference type="InterPro" id="IPR001087">
    <property type="entry name" value="GDSL"/>
</dbReference>
<gene>
    <name evidence="5" type="ORF">Zm00014a_039607</name>
</gene>
<dbReference type="SUPFAM" id="SSF52266">
    <property type="entry name" value="SGNH hydrolase"/>
    <property type="match status" value="1"/>
</dbReference>
<comment type="caution">
    <text evidence="5">The sequence shown here is derived from an EMBL/GenBank/DDBJ whole genome shotgun (WGS) entry which is preliminary data.</text>
</comment>
<dbReference type="InterPro" id="IPR036514">
    <property type="entry name" value="SGNH_hydro_sf"/>
</dbReference>
<keyword evidence="2" id="KW-0732">Signal</keyword>
<dbReference type="EMBL" id="NCVQ01000004">
    <property type="protein sequence ID" value="PWZ31729.1"/>
    <property type="molecule type" value="Genomic_DNA"/>
</dbReference>
<organism evidence="5">
    <name type="scientific">Zea mays</name>
    <name type="common">Maize</name>
    <dbReference type="NCBI Taxonomy" id="4577"/>
    <lineage>
        <taxon>Eukaryota</taxon>
        <taxon>Viridiplantae</taxon>
        <taxon>Streptophyta</taxon>
        <taxon>Embryophyta</taxon>
        <taxon>Tracheophyta</taxon>
        <taxon>Spermatophyta</taxon>
        <taxon>Magnoliopsida</taxon>
        <taxon>Liliopsida</taxon>
        <taxon>Poales</taxon>
        <taxon>Poaceae</taxon>
        <taxon>PACMAD clade</taxon>
        <taxon>Panicoideae</taxon>
        <taxon>Andropogonodae</taxon>
        <taxon>Andropogoneae</taxon>
        <taxon>Tripsacinae</taxon>
        <taxon>Zea</taxon>
    </lineage>
</organism>
<dbReference type="InterPro" id="IPR035669">
    <property type="entry name" value="SGNH_plant_lipase-like"/>
</dbReference>
<dbReference type="ExpressionAtlas" id="A0A3L6FF14">
    <property type="expression patterns" value="baseline and differential"/>
</dbReference>
<keyword evidence="3" id="KW-0378">Hydrolase</keyword>